<gene>
    <name evidence="2" type="ORF">RM779_04925</name>
</gene>
<proteinExistence type="predicted"/>
<accession>A0ABU2S2C2</accession>
<comment type="caution">
    <text evidence="2">The sequence shown here is derived from an EMBL/GenBank/DDBJ whole genome shotgun (WGS) entry which is preliminary data.</text>
</comment>
<dbReference type="RefSeq" id="WP_311616161.1">
    <property type="nucleotide sequence ID" value="NZ_JAVREV010000002.1"/>
</dbReference>
<dbReference type="EMBL" id="JAVREV010000002">
    <property type="protein sequence ID" value="MDT0441944.1"/>
    <property type="molecule type" value="Genomic_DNA"/>
</dbReference>
<feature type="compositionally biased region" description="Acidic residues" evidence="1">
    <location>
        <begin position="17"/>
        <end position="27"/>
    </location>
</feature>
<feature type="region of interest" description="Disordered" evidence="1">
    <location>
        <begin position="1"/>
        <end position="27"/>
    </location>
</feature>
<evidence type="ECO:0000313" key="3">
    <source>
        <dbReference type="Proteomes" id="UP001183615"/>
    </source>
</evidence>
<dbReference type="Proteomes" id="UP001183615">
    <property type="component" value="Unassembled WGS sequence"/>
</dbReference>
<protein>
    <recommendedName>
        <fullName evidence="4">Nucleotide exchange factor GrpE</fullName>
    </recommendedName>
</protein>
<organism evidence="2 3">
    <name type="scientific">Streptomyces johnsoniae</name>
    <dbReference type="NCBI Taxonomy" id="3075532"/>
    <lineage>
        <taxon>Bacteria</taxon>
        <taxon>Bacillati</taxon>
        <taxon>Actinomycetota</taxon>
        <taxon>Actinomycetes</taxon>
        <taxon>Kitasatosporales</taxon>
        <taxon>Streptomycetaceae</taxon>
        <taxon>Streptomyces</taxon>
    </lineage>
</organism>
<evidence type="ECO:0008006" key="4">
    <source>
        <dbReference type="Google" id="ProtNLM"/>
    </source>
</evidence>
<name>A0ABU2S2C2_9ACTN</name>
<feature type="compositionally biased region" description="Basic and acidic residues" evidence="1">
    <location>
        <begin position="1"/>
        <end position="16"/>
    </location>
</feature>
<sequence>MKEEKEEKEPQEAAEREPEEAVPFDDTTEALRVRLAELSERVRLHLEGR</sequence>
<keyword evidence="3" id="KW-1185">Reference proteome</keyword>
<reference evidence="3" key="1">
    <citation type="submission" date="2023-07" db="EMBL/GenBank/DDBJ databases">
        <title>30 novel species of actinomycetes from the DSMZ collection.</title>
        <authorList>
            <person name="Nouioui I."/>
        </authorList>
    </citation>
    <scope>NUCLEOTIDE SEQUENCE [LARGE SCALE GENOMIC DNA]</scope>
    <source>
        <strain evidence="3">DSM 41886</strain>
    </source>
</reference>
<evidence type="ECO:0000313" key="2">
    <source>
        <dbReference type="EMBL" id="MDT0441944.1"/>
    </source>
</evidence>
<evidence type="ECO:0000256" key="1">
    <source>
        <dbReference type="SAM" id="MobiDB-lite"/>
    </source>
</evidence>